<proteinExistence type="predicted"/>
<dbReference type="Proteomes" id="UP000641932">
    <property type="component" value="Unassembled WGS sequence"/>
</dbReference>
<feature type="compositionally biased region" description="Basic residues" evidence="1">
    <location>
        <begin position="321"/>
        <end position="331"/>
    </location>
</feature>
<dbReference type="EMBL" id="BMMS01000023">
    <property type="protein sequence ID" value="GGO94440.1"/>
    <property type="molecule type" value="Genomic_DNA"/>
</dbReference>
<accession>A0A917ZUA2</accession>
<comment type="caution">
    <text evidence="2">The sequence shown here is derived from an EMBL/GenBank/DDBJ whole genome shotgun (WGS) entry which is preliminary data.</text>
</comment>
<feature type="compositionally biased region" description="Basic and acidic residues" evidence="1">
    <location>
        <begin position="274"/>
        <end position="284"/>
    </location>
</feature>
<dbReference type="AlphaFoldDB" id="A0A917ZUA2"/>
<protein>
    <submittedName>
        <fullName evidence="2">Uncharacterized protein</fullName>
    </submittedName>
</protein>
<reference evidence="2" key="1">
    <citation type="journal article" date="2014" name="Int. J. Syst. Evol. Microbiol.">
        <title>Complete genome sequence of Corynebacterium casei LMG S-19264T (=DSM 44701T), isolated from a smear-ripened cheese.</title>
        <authorList>
            <consortium name="US DOE Joint Genome Institute (JGI-PGF)"/>
            <person name="Walter F."/>
            <person name="Albersmeier A."/>
            <person name="Kalinowski J."/>
            <person name="Ruckert C."/>
        </authorList>
    </citation>
    <scope>NUCLEOTIDE SEQUENCE</scope>
    <source>
        <strain evidence="2">CGMCC 4.7201</strain>
    </source>
</reference>
<feature type="region of interest" description="Disordered" evidence="1">
    <location>
        <begin position="274"/>
        <end position="339"/>
    </location>
</feature>
<sequence length="339" mass="36103">MRGTHLFICKEKLMQPATTRESTCCGQGHAGQAVPGGSGPSAGTLERPRYFPRQLITPDDLTLEADYFRDRMRRHNVHLHGWGVVCGALVCVVPVAEQPQAGGAVGNGAQTVTEPWLVRVQPGYVLGPYGDEIVIDAVCEVSLRNGSAGEPADPRCGEVYVNEPEGPLYIAVRYRQGQVRPVPAQPAGCGCSDVSCEYSRFRDGFEFGVLDHCPGSHRPDGEARQGEEGNPFCPPCPDSAWVVLAEVTVDADGTVTRIDNCSCRRIVSSTRDDWRRCGSSDADRPPQGGAETAKATEGSAHQAAKGTRPAGDGGGRAATTAKRRASGRTRVRGASEEST</sequence>
<keyword evidence="3" id="KW-1185">Reference proteome</keyword>
<gene>
    <name evidence="2" type="ORF">GCM10012280_49290</name>
</gene>
<organism evidence="2 3">
    <name type="scientific">Wenjunlia tyrosinilytica</name>
    <dbReference type="NCBI Taxonomy" id="1544741"/>
    <lineage>
        <taxon>Bacteria</taxon>
        <taxon>Bacillati</taxon>
        <taxon>Actinomycetota</taxon>
        <taxon>Actinomycetes</taxon>
        <taxon>Kitasatosporales</taxon>
        <taxon>Streptomycetaceae</taxon>
        <taxon>Wenjunlia</taxon>
    </lineage>
</organism>
<evidence type="ECO:0000313" key="3">
    <source>
        <dbReference type="Proteomes" id="UP000641932"/>
    </source>
</evidence>
<reference evidence="2" key="2">
    <citation type="submission" date="2020-09" db="EMBL/GenBank/DDBJ databases">
        <authorList>
            <person name="Sun Q."/>
            <person name="Zhou Y."/>
        </authorList>
    </citation>
    <scope>NUCLEOTIDE SEQUENCE</scope>
    <source>
        <strain evidence="2">CGMCC 4.7201</strain>
    </source>
</reference>
<evidence type="ECO:0000256" key="1">
    <source>
        <dbReference type="SAM" id="MobiDB-lite"/>
    </source>
</evidence>
<evidence type="ECO:0000313" key="2">
    <source>
        <dbReference type="EMBL" id="GGO94440.1"/>
    </source>
</evidence>
<name>A0A917ZUA2_9ACTN</name>